<comment type="caution">
    <text evidence="1">The sequence shown here is derived from an EMBL/GenBank/DDBJ whole genome shotgun (WGS) entry which is preliminary data.</text>
</comment>
<evidence type="ECO:0000313" key="1">
    <source>
        <dbReference type="EMBL" id="OZI54228.1"/>
    </source>
</evidence>
<dbReference type="OrthoDB" id="8655020at2"/>
<dbReference type="GO" id="GO:0005506">
    <property type="term" value="F:iron ion binding"/>
    <property type="evidence" value="ECO:0007669"/>
    <property type="project" value="InterPro"/>
</dbReference>
<dbReference type="Gene3D" id="2.60.40.10">
    <property type="entry name" value="Immunoglobulins"/>
    <property type="match status" value="1"/>
</dbReference>
<name>A0A261TX08_9BORD</name>
<reference evidence="1 2" key="1">
    <citation type="submission" date="2017-05" db="EMBL/GenBank/DDBJ databases">
        <title>Complete and WGS of Bordetella genogroups.</title>
        <authorList>
            <person name="Spilker T."/>
            <person name="LiPuma J."/>
        </authorList>
    </citation>
    <scope>NUCLEOTIDE SEQUENCE [LARGE SCALE GENOMIC DNA]</scope>
    <source>
        <strain evidence="1 2">AU10456</strain>
    </source>
</reference>
<gene>
    <name evidence="1" type="ORF">CAL25_05460</name>
</gene>
<dbReference type="RefSeq" id="WP_094798951.1">
    <property type="nucleotide sequence ID" value="NZ_NEVP01000003.1"/>
</dbReference>
<sequence length="168" mass="17944">MVEASSLAAPDMPRSPSTCLRWSAALLPLLLAACVPIPVHKTLQPEASITVRDASGAPLPGATVQLITGAYPRAPQGWERSRSTSTTDASGVARFEAVREWLVEVPGMVHGVTEYGWHWCVARPGYRTWRTDDAEVAFAPQASVVLSPAAAPDDALPCEARRTSEPSL</sequence>
<dbReference type="AlphaFoldDB" id="A0A261TX08"/>
<dbReference type="EMBL" id="NEVP01000003">
    <property type="protein sequence ID" value="OZI54228.1"/>
    <property type="molecule type" value="Genomic_DNA"/>
</dbReference>
<dbReference type="SUPFAM" id="SSF49482">
    <property type="entry name" value="Aromatic compound dioxygenase"/>
    <property type="match status" value="1"/>
</dbReference>
<dbReference type="GO" id="GO:0016702">
    <property type="term" value="F:oxidoreductase activity, acting on single donors with incorporation of molecular oxygen, incorporation of two atoms of oxygen"/>
    <property type="evidence" value="ECO:0007669"/>
    <property type="project" value="InterPro"/>
</dbReference>
<keyword evidence="2" id="KW-1185">Reference proteome</keyword>
<accession>A0A261TX08</accession>
<dbReference type="InterPro" id="IPR015889">
    <property type="entry name" value="Intradiol_dOase_core"/>
</dbReference>
<dbReference type="InterPro" id="IPR013783">
    <property type="entry name" value="Ig-like_fold"/>
</dbReference>
<dbReference type="Proteomes" id="UP000216913">
    <property type="component" value="Unassembled WGS sequence"/>
</dbReference>
<proteinExistence type="predicted"/>
<evidence type="ECO:0000313" key="2">
    <source>
        <dbReference type="Proteomes" id="UP000216913"/>
    </source>
</evidence>
<organism evidence="1 2">
    <name type="scientific">Bordetella genomosp. 5</name>
    <dbReference type="NCBI Taxonomy" id="1395608"/>
    <lineage>
        <taxon>Bacteria</taxon>
        <taxon>Pseudomonadati</taxon>
        <taxon>Pseudomonadota</taxon>
        <taxon>Betaproteobacteria</taxon>
        <taxon>Burkholderiales</taxon>
        <taxon>Alcaligenaceae</taxon>
        <taxon>Bordetella</taxon>
    </lineage>
</organism>
<protein>
    <submittedName>
        <fullName evidence="1">Uncharacterized protein</fullName>
    </submittedName>
</protein>